<feature type="domain" description="CusB-like beta-barrel" evidence="3">
    <location>
        <begin position="202"/>
        <end position="267"/>
    </location>
</feature>
<proteinExistence type="inferred from homology"/>
<protein>
    <submittedName>
        <fullName evidence="4">RND family efflux transporter MFP subunit</fullName>
    </submittedName>
</protein>
<evidence type="ECO:0000256" key="1">
    <source>
        <dbReference type="ARBA" id="ARBA00009477"/>
    </source>
</evidence>
<dbReference type="GO" id="GO:1990281">
    <property type="term" value="C:efflux pump complex"/>
    <property type="evidence" value="ECO:0007669"/>
    <property type="project" value="TreeGrafter"/>
</dbReference>
<dbReference type="InterPro" id="IPR058792">
    <property type="entry name" value="Beta-barrel_RND_2"/>
</dbReference>
<dbReference type="SUPFAM" id="SSF111369">
    <property type="entry name" value="HlyD-like secretion proteins"/>
    <property type="match status" value="1"/>
</dbReference>
<evidence type="ECO:0000256" key="2">
    <source>
        <dbReference type="SAM" id="Coils"/>
    </source>
</evidence>
<evidence type="ECO:0000313" key="4">
    <source>
        <dbReference type="EMBL" id="MBB6431669.1"/>
    </source>
</evidence>
<dbReference type="InterPro" id="IPR006143">
    <property type="entry name" value="RND_pump_MFP"/>
</dbReference>
<dbReference type="NCBIfam" id="TIGR01730">
    <property type="entry name" value="RND_mfp"/>
    <property type="match status" value="1"/>
</dbReference>
<organism evidence="4 5">
    <name type="scientific">Algisphaera agarilytica</name>
    <dbReference type="NCBI Taxonomy" id="1385975"/>
    <lineage>
        <taxon>Bacteria</taxon>
        <taxon>Pseudomonadati</taxon>
        <taxon>Planctomycetota</taxon>
        <taxon>Phycisphaerae</taxon>
        <taxon>Phycisphaerales</taxon>
        <taxon>Phycisphaeraceae</taxon>
        <taxon>Algisphaera</taxon>
    </lineage>
</organism>
<dbReference type="EMBL" id="JACHGY010000001">
    <property type="protein sequence ID" value="MBB6431669.1"/>
    <property type="molecule type" value="Genomic_DNA"/>
</dbReference>
<feature type="coiled-coil region" evidence="2">
    <location>
        <begin position="92"/>
        <end position="161"/>
    </location>
</feature>
<dbReference type="Gene3D" id="1.10.287.470">
    <property type="entry name" value="Helix hairpin bin"/>
    <property type="match status" value="1"/>
</dbReference>
<dbReference type="Proteomes" id="UP000541810">
    <property type="component" value="Unassembled WGS sequence"/>
</dbReference>
<dbReference type="GO" id="GO:0015562">
    <property type="term" value="F:efflux transmembrane transporter activity"/>
    <property type="evidence" value="ECO:0007669"/>
    <property type="project" value="TreeGrafter"/>
</dbReference>
<gene>
    <name evidence="4" type="ORF">HNQ40_003475</name>
</gene>
<accession>A0A7X0LM73</accession>
<dbReference type="AlphaFoldDB" id="A0A7X0LM73"/>
<keyword evidence="2" id="KW-0175">Coiled coil</keyword>
<evidence type="ECO:0000259" key="3">
    <source>
        <dbReference type="Pfam" id="PF25954"/>
    </source>
</evidence>
<sequence length="290" mass="31591">MLESLSKQIGVLTFMAAVAILPHHASSEPVEGIVLPSKQVVLNAPLPSILKEFTVREGDKVEAEQPLAFMDDSLQQASLKSAEFQAASMTAIRNAELVLEDAQIQVERILEAQSSDAASEWEVRRTKLQAETAAAQLEQAREQQELAKIQLELERARLERYAVLAPFTGRVLRIDAEAGASLTQQDQLLTLVAMDPLEAHFHLPSTDYGKLEVGREYTLATDASRQLSFNAKLITIDPVIDPASQTFRVVFEIDNADEALPSGFAVWVDPDAVGGEAAAAVSTESHGFLD</sequence>
<dbReference type="Pfam" id="PF25954">
    <property type="entry name" value="Beta-barrel_RND_2"/>
    <property type="match status" value="1"/>
</dbReference>
<comment type="similarity">
    <text evidence="1">Belongs to the membrane fusion protein (MFP) (TC 8.A.1) family.</text>
</comment>
<comment type="caution">
    <text evidence="4">The sequence shown here is derived from an EMBL/GenBank/DDBJ whole genome shotgun (WGS) entry which is preliminary data.</text>
</comment>
<dbReference type="RefSeq" id="WP_184679120.1">
    <property type="nucleotide sequence ID" value="NZ_JACHGY010000001.1"/>
</dbReference>
<dbReference type="PANTHER" id="PTHR30469">
    <property type="entry name" value="MULTIDRUG RESISTANCE PROTEIN MDTA"/>
    <property type="match status" value="1"/>
</dbReference>
<dbReference type="Gene3D" id="2.40.50.100">
    <property type="match status" value="1"/>
</dbReference>
<keyword evidence="5" id="KW-1185">Reference proteome</keyword>
<dbReference type="PANTHER" id="PTHR30469:SF15">
    <property type="entry name" value="HLYD FAMILY OF SECRETION PROTEINS"/>
    <property type="match status" value="1"/>
</dbReference>
<name>A0A7X0LM73_9BACT</name>
<reference evidence="4 5" key="1">
    <citation type="submission" date="2020-08" db="EMBL/GenBank/DDBJ databases">
        <title>Genomic Encyclopedia of Type Strains, Phase IV (KMG-IV): sequencing the most valuable type-strain genomes for metagenomic binning, comparative biology and taxonomic classification.</title>
        <authorList>
            <person name="Goeker M."/>
        </authorList>
    </citation>
    <scope>NUCLEOTIDE SEQUENCE [LARGE SCALE GENOMIC DNA]</scope>
    <source>
        <strain evidence="4 5">DSM 103725</strain>
    </source>
</reference>
<evidence type="ECO:0000313" key="5">
    <source>
        <dbReference type="Proteomes" id="UP000541810"/>
    </source>
</evidence>
<dbReference type="Gene3D" id="2.40.30.170">
    <property type="match status" value="1"/>
</dbReference>